<dbReference type="EMBL" id="JAYMYQ010000005">
    <property type="protein sequence ID" value="KAK7328394.1"/>
    <property type="molecule type" value="Genomic_DNA"/>
</dbReference>
<reference evidence="1 2" key="1">
    <citation type="submission" date="2024-01" db="EMBL/GenBank/DDBJ databases">
        <title>The genomes of 5 underutilized Papilionoideae crops provide insights into root nodulation and disease resistanc.</title>
        <authorList>
            <person name="Jiang F."/>
        </authorList>
    </citation>
    <scope>NUCLEOTIDE SEQUENCE [LARGE SCALE GENOMIC DNA]</scope>
    <source>
        <strain evidence="1">LVBAO_FW01</strain>
        <tissue evidence="1">Leaves</tissue>
    </source>
</reference>
<evidence type="ECO:0000313" key="1">
    <source>
        <dbReference type="EMBL" id="KAK7328394.1"/>
    </source>
</evidence>
<sequence>MAHWYNLSRTLVHKRGISEGWSQLVLKGYYSSSWPNFKIGDDMVRIQWPNFLGWHVPSRFEVIFTRYKDVKVEKDDPKAATYLTQFESWYLSVSKVALSSLYRVVGYLSLNALQSDPPVK</sequence>
<protein>
    <submittedName>
        <fullName evidence="1">Uncharacterized protein</fullName>
    </submittedName>
</protein>
<accession>A0AAN9L360</accession>
<evidence type="ECO:0000313" key="2">
    <source>
        <dbReference type="Proteomes" id="UP001367508"/>
    </source>
</evidence>
<proteinExistence type="predicted"/>
<comment type="caution">
    <text evidence="1">The sequence shown here is derived from an EMBL/GenBank/DDBJ whole genome shotgun (WGS) entry which is preliminary data.</text>
</comment>
<organism evidence="1 2">
    <name type="scientific">Canavalia gladiata</name>
    <name type="common">Sword bean</name>
    <name type="synonym">Dolichos gladiatus</name>
    <dbReference type="NCBI Taxonomy" id="3824"/>
    <lineage>
        <taxon>Eukaryota</taxon>
        <taxon>Viridiplantae</taxon>
        <taxon>Streptophyta</taxon>
        <taxon>Embryophyta</taxon>
        <taxon>Tracheophyta</taxon>
        <taxon>Spermatophyta</taxon>
        <taxon>Magnoliopsida</taxon>
        <taxon>eudicotyledons</taxon>
        <taxon>Gunneridae</taxon>
        <taxon>Pentapetalae</taxon>
        <taxon>rosids</taxon>
        <taxon>fabids</taxon>
        <taxon>Fabales</taxon>
        <taxon>Fabaceae</taxon>
        <taxon>Papilionoideae</taxon>
        <taxon>50 kb inversion clade</taxon>
        <taxon>NPAAA clade</taxon>
        <taxon>indigoferoid/millettioid clade</taxon>
        <taxon>Phaseoleae</taxon>
        <taxon>Canavalia</taxon>
    </lineage>
</organism>
<name>A0AAN9L360_CANGL</name>
<dbReference type="AlphaFoldDB" id="A0AAN9L360"/>
<dbReference type="Proteomes" id="UP001367508">
    <property type="component" value="Unassembled WGS sequence"/>
</dbReference>
<gene>
    <name evidence="1" type="ORF">VNO77_22499</name>
</gene>
<keyword evidence="2" id="KW-1185">Reference proteome</keyword>